<comment type="subcellular location">
    <subcellularLocation>
        <location evidence="1">Cell membrane</location>
        <topology evidence="1">Single-pass membrane protein</topology>
    </subcellularLocation>
</comment>
<organism evidence="11 12">
    <name type="scientific">Sphingobium cupriresistens LL01</name>
    <dbReference type="NCBI Taxonomy" id="1420583"/>
    <lineage>
        <taxon>Bacteria</taxon>
        <taxon>Pseudomonadati</taxon>
        <taxon>Pseudomonadota</taxon>
        <taxon>Alphaproteobacteria</taxon>
        <taxon>Sphingomonadales</taxon>
        <taxon>Sphingomonadaceae</taxon>
        <taxon>Sphingobium</taxon>
    </lineage>
</organism>
<dbReference type="AlphaFoldDB" id="A0A0J7XZZ0"/>
<dbReference type="Pfam" id="PF13677">
    <property type="entry name" value="MotB_plug"/>
    <property type="match status" value="1"/>
</dbReference>
<keyword evidence="4 9" id="KW-0812">Transmembrane</keyword>
<feature type="region of interest" description="Disordered" evidence="8">
    <location>
        <begin position="322"/>
        <end position="349"/>
    </location>
</feature>
<dbReference type="InterPro" id="IPR006665">
    <property type="entry name" value="OmpA-like"/>
</dbReference>
<feature type="transmembrane region" description="Helical" evidence="9">
    <location>
        <begin position="36"/>
        <end position="55"/>
    </location>
</feature>
<evidence type="ECO:0000256" key="6">
    <source>
        <dbReference type="ARBA" id="ARBA00023136"/>
    </source>
</evidence>
<evidence type="ECO:0000256" key="9">
    <source>
        <dbReference type="SAM" id="Phobius"/>
    </source>
</evidence>
<feature type="domain" description="OmpA-like" evidence="10">
    <location>
        <begin position="165"/>
        <end position="286"/>
    </location>
</feature>
<protein>
    <submittedName>
        <fullName evidence="11">Flagellar motor protein MotB</fullName>
    </submittedName>
</protein>
<keyword evidence="12" id="KW-1185">Reference proteome</keyword>
<dbReference type="Proteomes" id="UP000052232">
    <property type="component" value="Unassembled WGS sequence"/>
</dbReference>
<evidence type="ECO:0000256" key="4">
    <source>
        <dbReference type="ARBA" id="ARBA00022692"/>
    </source>
</evidence>
<dbReference type="PANTHER" id="PTHR30329">
    <property type="entry name" value="STATOR ELEMENT OF FLAGELLAR MOTOR COMPLEX"/>
    <property type="match status" value="1"/>
</dbReference>
<proteinExistence type="inferred from homology"/>
<evidence type="ECO:0000313" key="12">
    <source>
        <dbReference type="Proteomes" id="UP000052232"/>
    </source>
</evidence>
<dbReference type="SUPFAM" id="SSF103088">
    <property type="entry name" value="OmpA-like"/>
    <property type="match status" value="1"/>
</dbReference>
<comment type="caution">
    <text evidence="11">The sequence shown here is derived from an EMBL/GenBank/DDBJ whole genome shotgun (WGS) entry which is preliminary data.</text>
</comment>
<keyword evidence="6 7" id="KW-0472">Membrane</keyword>
<dbReference type="STRING" id="1420583.V473_02170"/>
<evidence type="ECO:0000256" key="5">
    <source>
        <dbReference type="ARBA" id="ARBA00022989"/>
    </source>
</evidence>
<evidence type="ECO:0000256" key="7">
    <source>
        <dbReference type="PROSITE-ProRule" id="PRU00473"/>
    </source>
</evidence>
<accession>A0A0J7XZZ0</accession>
<name>A0A0J7XZZ0_9SPHN</name>
<dbReference type="RefSeq" id="WP_066599966.1">
    <property type="nucleotide sequence ID" value="NZ_KQ130434.1"/>
</dbReference>
<dbReference type="Pfam" id="PF00691">
    <property type="entry name" value="OmpA"/>
    <property type="match status" value="1"/>
</dbReference>
<evidence type="ECO:0000256" key="2">
    <source>
        <dbReference type="ARBA" id="ARBA00008914"/>
    </source>
</evidence>
<sequence length="349" mass="37900">MAEKKRGANEPEPRPIIVKKIIVEGHGGHHGGAWKVAYADFVTAMMAFFLLMWLLGATTEKQRKGLADYFTPTLVQMKENSAGSNGMFGGDSMMGKDNYPTTGGQGNLAITIPRDASGTKDQGGKATRAADRQKFESIKKSLEERMIAKGLGKLRKNVRFTETREGLRIDLIDEADFAMFAMGTDRLVPQARALISEVATVLQTMPNPLIVRGHTDGLPYASGRTMNNWMLSSSRAETTRQTLNQAGIGNARFARIEGVADREPFIKDDAYDPRNRRMSIILGWTRGGGDGDDDAPDAETRAAIQERDNPLRVAKEQARKLDMGGTGLPSGAALINPAAPGTSNKPGKH</sequence>
<dbReference type="Gene3D" id="3.30.1330.60">
    <property type="entry name" value="OmpA-like domain"/>
    <property type="match status" value="1"/>
</dbReference>
<dbReference type="GO" id="GO:0005886">
    <property type="term" value="C:plasma membrane"/>
    <property type="evidence" value="ECO:0007669"/>
    <property type="project" value="UniProtKB-SubCell"/>
</dbReference>
<comment type="similarity">
    <text evidence="2">Belongs to the MotB family.</text>
</comment>
<keyword evidence="11" id="KW-0969">Cilium</keyword>
<dbReference type="EMBL" id="JACT01000001">
    <property type="protein sequence ID" value="KMS57077.1"/>
    <property type="molecule type" value="Genomic_DNA"/>
</dbReference>
<dbReference type="CDD" id="cd07185">
    <property type="entry name" value="OmpA_C-like"/>
    <property type="match status" value="1"/>
</dbReference>
<gene>
    <name evidence="11" type="ORF">V473_02170</name>
</gene>
<dbReference type="PROSITE" id="PS51123">
    <property type="entry name" value="OMPA_2"/>
    <property type="match status" value="1"/>
</dbReference>
<evidence type="ECO:0000313" key="11">
    <source>
        <dbReference type="EMBL" id="KMS57077.1"/>
    </source>
</evidence>
<feature type="region of interest" description="Disordered" evidence="8">
    <location>
        <begin position="112"/>
        <end position="131"/>
    </location>
</feature>
<dbReference type="InterPro" id="IPR025713">
    <property type="entry name" value="MotB-like_N_dom"/>
</dbReference>
<keyword evidence="11" id="KW-0966">Cell projection</keyword>
<evidence type="ECO:0000256" key="1">
    <source>
        <dbReference type="ARBA" id="ARBA00004162"/>
    </source>
</evidence>
<dbReference type="PATRIC" id="fig|1420583.3.peg.432"/>
<dbReference type="InterPro" id="IPR050330">
    <property type="entry name" value="Bact_OuterMem_StrucFunc"/>
</dbReference>
<reference evidence="11 12" key="1">
    <citation type="journal article" date="2015" name="G3 (Bethesda)">
        <title>Insights into Ongoing Evolution of the Hexachlorocyclohexane Catabolic Pathway from Comparative Genomics of Ten Sphingomonadaceae Strains.</title>
        <authorList>
            <person name="Pearce S.L."/>
            <person name="Oakeshott J.G."/>
            <person name="Pandey G."/>
        </authorList>
    </citation>
    <scope>NUCLEOTIDE SEQUENCE [LARGE SCALE GENOMIC DNA]</scope>
    <source>
        <strain evidence="11 12">LL01</strain>
    </source>
</reference>
<dbReference type="InterPro" id="IPR036737">
    <property type="entry name" value="OmpA-like_sf"/>
</dbReference>
<evidence type="ECO:0000256" key="3">
    <source>
        <dbReference type="ARBA" id="ARBA00022475"/>
    </source>
</evidence>
<keyword evidence="3" id="KW-1003">Cell membrane</keyword>
<dbReference type="PANTHER" id="PTHR30329:SF21">
    <property type="entry name" value="LIPOPROTEIN YIAD-RELATED"/>
    <property type="match status" value="1"/>
</dbReference>
<keyword evidence="5 9" id="KW-1133">Transmembrane helix</keyword>
<keyword evidence="11" id="KW-0282">Flagellum</keyword>
<evidence type="ECO:0000259" key="10">
    <source>
        <dbReference type="PROSITE" id="PS51123"/>
    </source>
</evidence>
<evidence type="ECO:0000256" key="8">
    <source>
        <dbReference type="SAM" id="MobiDB-lite"/>
    </source>
</evidence>